<organism evidence="2 3">
    <name type="scientific">Punica granatum</name>
    <name type="common">Pomegranate</name>
    <dbReference type="NCBI Taxonomy" id="22663"/>
    <lineage>
        <taxon>Eukaryota</taxon>
        <taxon>Viridiplantae</taxon>
        <taxon>Streptophyta</taxon>
        <taxon>Embryophyta</taxon>
        <taxon>Tracheophyta</taxon>
        <taxon>Spermatophyta</taxon>
        <taxon>Magnoliopsida</taxon>
        <taxon>eudicotyledons</taxon>
        <taxon>Gunneridae</taxon>
        <taxon>Pentapetalae</taxon>
        <taxon>rosids</taxon>
        <taxon>malvids</taxon>
        <taxon>Myrtales</taxon>
        <taxon>Lythraceae</taxon>
        <taxon>Punica</taxon>
    </lineage>
</organism>
<proteinExistence type="predicted"/>
<evidence type="ECO:0008006" key="4">
    <source>
        <dbReference type="Google" id="ProtNLM"/>
    </source>
</evidence>
<evidence type="ECO:0000313" key="2">
    <source>
        <dbReference type="EMBL" id="PKI56100.1"/>
    </source>
</evidence>
<keyword evidence="3" id="KW-1185">Reference proteome</keyword>
<dbReference type="EMBL" id="PGOL01001627">
    <property type="protein sequence ID" value="PKI56100.1"/>
    <property type="molecule type" value="Genomic_DNA"/>
</dbReference>
<keyword evidence="1" id="KW-0812">Transmembrane</keyword>
<keyword evidence="1" id="KW-1133">Transmembrane helix</keyword>
<keyword evidence="1" id="KW-0472">Membrane</keyword>
<feature type="transmembrane region" description="Helical" evidence="1">
    <location>
        <begin position="49"/>
        <end position="70"/>
    </location>
</feature>
<evidence type="ECO:0000313" key="3">
    <source>
        <dbReference type="Proteomes" id="UP000233551"/>
    </source>
</evidence>
<accession>A0A2I0JJK3</accession>
<dbReference type="AlphaFoldDB" id="A0A2I0JJK3"/>
<dbReference type="Proteomes" id="UP000233551">
    <property type="component" value="Unassembled WGS sequence"/>
</dbReference>
<gene>
    <name evidence="2" type="ORF">CRG98_023506</name>
</gene>
<name>A0A2I0JJK3_PUNGR</name>
<protein>
    <recommendedName>
        <fullName evidence="4">Transmembrane protein</fullName>
    </recommendedName>
</protein>
<comment type="caution">
    <text evidence="2">The sequence shown here is derived from an EMBL/GenBank/DDBJ whole genome shotgun (WGS) entry which is preliminary data.</text>
</comment>
<reference evidence="2 3" key="1">
    <citation type="submission" date="2017-11" db="EMBL/GenBank/DDBJ databases">
        <title>De-novo sequencing of pomegranate (Punica granatum L.) genome.</title>
        <authorList>
            <person name="Akparov Z."/>
            <person name="Amiraslanov A."/>
            <person name="Hajiyeva S."/>
            <person name="Abbasov M."/>
            <person name="Kaur K."/>
            <person name="Hamwieh A."/>
            <person name="Solovyev V."/>
            <person name="Salamov A."/>
            <person name="Braich B."/>
            <person name="Kosarev P."/>
            <person name="Mahmoud A."/>
            <person name="Hajiyev E."/>
            <person name="Babayeva S."/>
            <person name="Izzatullayeva V."/>
            <person name="Mammadov A."/>
            <person name="Mammadov A."/>
            <person name="Sharifova S."/>
            <person name="Ojaghi J."/>
            <person name="Eynullazada K."/>
            <person name="Bayramov B."/>
            <person name="Abdulazimova A."/>
            <person name="Shahmuradov I."/>
        </authorList>
    </citation>
    <scope>NUCLEOTIDE SEQUENCE [LARGE SCALE GENOMIC DNA]</scope>
    <source>
        <strain evidence="3">cv. AG2017</strain>
        <tissue evidence="2">Leaf</tissue>
    </source>
</reference>
<evidence type="ECO:0000256" key="1">
    <source>
        <dbReference type="SAM" id="Phobius"/>
    </source>
</evidence>
<sequence length="95" mass="10984">MACGGSRGGYGNPFLYCFCYPLKRDCSGDSGTRKPVLLRLDDRSEVVRFCRLFALLRAILLVLACFVFWAEWFTCRPRLEIDNRRRSRNPRTGLS</sequence>